<keyword evidence="2" id="KW-1185">Reference proteome</keyword>
<dbReference type="Proteomes" id="UP000019109">
    <property type="component" value="Unassembled WGS sequence"/>
</dbReference>
<evidence type="ECO:0000313" key="1">
    <source>
        <dbReference type="EMBL" id="GAE88680.1"/>
    </source>
</evidence>
<sequence>MGSDDLFKKRKGAKKKRKESIRERAPYRYLIVCEGGKTEPNYFEGIKRKIEAKYRDKIDVKNKIELEIKGTGRNTEDLVDYTIKLRSLSEIPYGHTWVVFDKDDFTDEQFNNAIRKAQNSDIDVAWSNESIELWFVLHFEYLHSAIRRYQYIEKLNEHFTAKSINNGKYHKNLDNIFDILCKNGNIKEAIRRSEKLRKYYEEQGVTSEANMNPCTNVDRLVEELLQYFE</sequence>
<dbReference type="InterPro" id="IPR025591">
    <property type="entry name" value="RloB"/>
</dbReference>
<proteinExistence type="predicted"/>
<dbReference type="Pfam" id="PF13707">
    <property type="entry name" value="RloB"/>
    <property type="match status" value="1"/>
</dbReference>
<protein>
    <recommendedName>
        <fullName evidence="3">Abortive phage resistance protein</fullName>
    </recommendedName>
</protein>
<name>W4V5F5_9FIRM</name>
<reference evidence="1" key="1">
    <citation type="journal article" date="2014" name="Genome Announc.">
        <title>Draft Genome Sequence of Clostridium straminisolvens Strain JCM 21531T, Isolated from a Cellulose-Degrading Bacterial Community.</title>
        <authorList>
            <person name="Yuki M."/>
            <person name="Oshima K."/>
            <person name="Suda W."/>
            <person name="Sakamoto M."/>
            <person name="Kitamura K."/>
            <person name="Iida T."/>
            <person name="Hattori M."/>
            <person name="Ohkuma M."/>
        </authorList>
    </citation>
    <scope>NUCLEOTIDE SEQUENCE [LARGE SCALE GENOMIC DNA]</scope>
    <source>
        <strain evidence="1">JCM 21531</strain>
    </source>
</reference>
<dbReference type="STRING" id="1294263.JCM21531_2141"/>
<organism evidence="1 2">
    <name type="scientific">Acetivibrio straminisolvens JCM 21531</name>
    <dbReference type="NCBI Taxonomy" id="1294263"/>
    <lineage>
        <taxon>Bacteria</taxon>
        <taxon>Bacillati</taxon>
        <taxon>Bacillota</taxon>
        <taxon>Clostridia</taxon>
        <taxon>Eubacteriales</taxon>
        <taxon>Oscillospiraceae</taxon>
        <taxon>Acetivibrio</taxon>
    </lineage>
</organism>
<gene>
    <name evidence="1" type="ORF">JCM21531_2141</name>
</gene>
<dbReference type="AlphaFoldDB" id="W4V5F5"/>
<dbReference type="OrthoDB" id="9796523at2"/>
<evidence type="ECO:0000313" key="2">
    <source>
        <dbReference type="Proteomes" id="UP000019109"/>
    </source>
</evidence>
<accession>W4V5F5</accession>
<comment type="caution">
    <text evidence="1">The sequence shown here is derived from an EMBL/GenBank/DDBJ whole genome shotgun (WGS) entry which is preliminary data.</text>
</comment>
<dbReference type="EMBL" id="BAVR01000022">
    <property type="protein sequence ID" value="GAE88680.1"/>
    <property type="molecule type" value="Genomic_DNA"/>
</dbReference>
<evidence type="ECO:0008006" key="3">
    <source>
        <dbReference type="Google" id="ProtNLM"/>
    </source>
</evidence>
<dbReference type="RefSeq" id="WP_038288813.1">
    <property type="nucleotide sequence ID" value="NZ_BAVR01000022.1"/>
</dbReference>